<reference evidence="3" key="2">
    <citation type="submission" date="2023-05" db="EMBL/GenBank/DDBJ databases">
        <authorList>
            <consortium name="Lawrence Berkeley National Laboratory"/>
            <person name="Steindorff A."/>
            <person name="Hensen N."/>
            <person name="Bonometti L."/>
            <person name="Westerberg I."/>
            <person name="Brannstrom I.O."/>
            <person name="Guillou S."/>
            <person name="Cros-Aarteil S."/>
            <person name="Calhoun S."/>
            <person name="Haridas S."/>
            <person name="Kuo A."/>
            <person name="Mondo S."/>
            <person name="Pangilinan J."/>
            <person name="Riley R."/>
            <person name="Labutti K."/>
            <person name="Andreopoulos B."/>
            <person name="Lipzen A."/>
            <person name="Chen C."/>
            <person name="Yanf M."/>
            <person name="Daum C."/>
            <person name="Ng V."/>
            <person name="Clum A."/>
            <person name="Ohm R."/>
            <person name="Martin F."/>
            <person name="Silar P."/>
            <person name="Natvig D."/>
            <person name="Lalanne C."/>
            <person name="Gautier V."/>
            <person name="Ament-Velasquez S.L."/>
            <person name="Kruys A."/>
            <person name="Hutchinson M.I."/>
            <person name="Powell A.J."/>
            <person name="Barry K."/>
            <person name="Miller A.N."/>
            <person name="Grigoriev I.V."/>
            <person name="Debuchy R."/>
            <person name="Gladieux P."/>
            <person name="Thoren M.H."/>
            <person name="Johannesson H."/>
        </authorList>
    </citation>
    <scope>NUCLEOTIDE SEQUENCE</scope>
    <source>
        <strain evidence="3">PSN309</strain>
    </source>
</reference>
<sequence length="533" mass="58956">MDPTSYNPNNITRLEDLRISYLAGLILSLGNNDTRNGFGCPAASMILPLSNLSILDIEPSTARDKRGNLVLSLDPANLNPGLNHLRDMARGLFPSPLNESSVGDIVTWWTNATINAKYETQDFLEAVVNMCGGHYCKSGYITVGNPDIVGIGMIVAIVMLLLLTLAFSVLSFGPLVDIIARGHNNKKRFSLRTSCIGTVDELFSAVFVFSLAVIVSTFVFRYRTDTRFDALMANALSQLCSTTVVMLAATYWAHNKQRPHATLSVSVVSILTIAMFTTHASVANMRASASELVCGIGKGRVSTIRGDPFDMKKFHFIPVGFGCWCVALFGAIIHHPWLHRFRPDHTNRKISRIIWKIGESLPSVFGLVCLVVYAAYFLNTWHMMKETYGKTFSKNVRTWGFGQYLAVFTWLPPILTFAHLFFSGMESAIERRLPNGWKAYPDDDNDNNSNDGSSPRPKPVKVRRSRDGNEQWQEMGRLLPQQKKTTPQQTAYQFPTTPASGGTTPGFQSPGYPYPSPGYPPTPYGGHSGYGVT</sequence>
<feature type="transmembrane region" description="Helical" evidence="2">
    <location>
        <begin position="148"/>
        <end position="180"/>
    </location>
</feature>
<proteinExistence type="predicted"/>
<keyword evidence="2" id="KW-0812">Transmembrane</keyword>
<evidence type="ECO:0000313" key="3">
    <source>
        <dbReference type="EMBL" id="KAK4185667.1"/>
    </source>
</evidence>
<feature type="transmembrane region" description="Helical" evidence="2">
    <location>
        <begin position="201"/>
        <end position="220"/>
    </location>
</feature>
<protein>
    <submittedName>
        <fullName evidence="3">Uncharacterized protein</fullName>
    </submittedName>
</protein>
<dbReference type="Proteomes" id="UP001302126">
    <property type="component" value="Unassembled WGS sequence"/>
</dbReference>
<feature type="transmembrane region" description="Helical" evidence="2">
    <location>
        <begin position="401"/>
        <end position="422"/>
    </location>
</feature>
<feature type="transmembrane region" description="Helical" evidence="2">
    <location>
        <begin position="261"/>
        <end position="282"/>
    </location>
</feature>
<reference evidence="3" key="1">
    <citation type="journal article" date="2023" name="Mol. Phylogenet. Evol.">
        <title>Genome-scale phylogeny and comparative genomics of the fungal order Sordariales.</title>
        <authorList>
            <person name="Hensen N."/>
            <person name="Bonometti L."/>
            <person name="Westerberg I."/>
            <person name="Brannstrom I.O."/>
            <person name="Guillou S."/>
            <person name="Cros-Aarteil S."/>
            <person name="Calhoun S."/>
            <person name="Haridas S."/>
            <person name="Kuo A."/>
            <person name="Mondo S."/>
            <person name="Pangilinan J."/>
            <person name="Riley R."/>
            <person name="LaButti K."/>
            <person name="Andreopoulos B."/>
            <person name="Lipzen A."/>
            <person name="Chen C."/>
            <person name="Yan M."/>
            <person name="Daum C."/>
            <person name="Ng V."/>
            <person name="Clum A."/>
            <person name="Steindorff A."/>
            <person name="Ohm R.A."/>
            <person name="Martin F."/>
            <person name="Silar P."/>
            <person name="Natvig D.O."/>
            <person name="Lalanne C."/>
            <person name="Gautier V."/>
            <person name="Ament-Velasquez S.L."/>
            <person name="Kruys A."/>
            <person name="Hutchinson M.I."/>
            <person name="Powell A.J."/>
            <person name="Barry K."/>
            <person name="Miller A.N."/>
            <person name="Grigoriev I.V."/>
            <person name="Debuchy R."/>
            <person name="Gladieux P."/>
            <person name="Hiltunen Thoren M."/>
            <person name="Johannesson H."/>
        </authorList>
    </citation>
    <scope>NUCLEOTIDE SEQUENCE</scope>
    <source>
        <strain evidence="3">PSN309</strain>
    </source>
</reference>
<evidence type="ECO:0000256" key="2">
    <source>
        <dbReference type="SAM" id="Phobius"/>
    </source>
</evidence>
<comment type="caution">
    <text evidence="3">The sequence shown here is derived from an EMBL/GenBank/DDBJ whole genome shotgun (WGS) entry which is preliminary data.</text>
</comment>
<gene>
    <name evidence="3" type="ORF">QBC35DRAFT_298495</name>
</gene>
<dbReference type="EMBL" id="MU864443">
    <property type="protein sequence ID" value="KAK4185667.1"/>
    <property type="molecule type" value="Genomic_DNA"/>
</dbReference>
<feature type="compositionally biased region" description="Low complexity" evidence="1">
    <location>
        <begin position="480"/>
        <end position="511"/>
    </location>
</feature>
<feature type="region of interest" description="Disordered" evidence="1">
    <location>
        <begin position="440"/>
        <end position="533"/>
    </location>
</feature>
<keyword evidence="4" id="KW-1185">Reference proteome</keyword>
<evidence type="ECO:0000313" key="4">
    <source>
        <dbReference type="Proteomes" id="UP001302126"/>
    </source>
</evidence>
<feature type="transmembrane region" description="Helical" evidence="2">
    <location>
        <begin position="360"/>
        <end position="381"/>
    </location>
</feature>
<feature type="transmembrane region" description="Helical" evidence="2">
    <location>
        <begin position="316"/>
        <end position="339"/>
    </location>
</feature>
<name>A0AAN6WST5_9PEZI</name>
<evidence type="ECO:0000256" key="1">
    <source>
        <dbReference type="SAM" id="MobiDB-lite"/>
    </source>
</evidence>
<keyword evidence="2" id="KW-0472">Membrane</keyword>
<dbReference type="AlphaFoldDB" id="A0AAN6WST5"/>
<organism evidence="3 4">
    <name type="scientific">Podospora australis</name>
    <dbReference type="NCBI Taxonomy" id="1536484"/>
    <lineage>
        <taxon>Eukaryota</taxon>
        <taxon>Fungi</taxon>
        <taxon>Dikarya</taxon>
        <taxon>Ascomycota</taxon>
        <taxon>Pezizomycotina</taxon>
        <taxon>Sordariomycetes</taxon>
        <taxon>Sordariomycetidae</taxon>
        <taxon>Sordariales</taxon>
        <taxon>Podosporaceae</taxon>
        <taxon>Podospora</taxon>
    </lineage>
</organism>
<feature type="transmembrane region" description="Helical" evidence="2">
    <location>
        <begin position="232"/>
        <end position="254"/>
    </location>
</feature>
<accession>A0AAN6WST5</accession>
<keyword evidence="2" id="KW-1133">Transmembrane helix</keyword>
<feature type="compositionally biased region" description="Pro residues" evidence="1">
    <location>
        <begin position="512"/>
        <end position="523"/>
    </location>
</feature>